<dbReference type="PRINTS" id="PR00412">
    <property type="entry name" value="EPOXHYDRLASE"/>
</dbReference>
<dbReference type="PRINTS" id="PR00111">
    <property type="entry name" value="ABHYDROLASE"/>
</dbReference>
<gene>
    <name evidence="2" type="ORF">P0Y56_16045</name>
</gene>
<dbReference type="KEGG" id="acob:P0Y56_16045"/>
<dbReference type="AlphaFoldDB" id="A0AAJ5X4U7"/>
<reference evidence="2" key="1">
    <citation type="submission" date="2023-03" db="EMBL/GenBank/DDBJ databases">
        <title>Andean soil-derived lignocellulolytic bacterial consortium as a source of novel taxa and putative plastic-active enzymes.</title>
        <authorList>
            <person name="Diaz-Garcia L."/>
            <person name="Chuvochina M."/>
            <person name="Feuerriegel G."/>
            <person name="Bunk B."/>
            <person name="Sproer C."/>
            <person name="Streit W.R."/>
            <person name="Rodriguez L.M."/>
            <person name="Overmann J."/>
            <person name="Jimenez D.J."/>
        </authorList>
    </citation>
    <scope>NUCLEOTIDE SEQUENCE</scope>
    <source>
        <strain evidence="2">MAG 26</strain>
    </source>
</reference>
<dbReference type="InterPro" id="IPR029058">
    <property type="entry name" value="AB_hydrolase_fold"/>
</dbReference>
<evidence type="ECO:0000259" key="1">
    <source>
        <dbReference type="Pfam" id="PF12697"/>
    </source>
</evidence>
<dbReference type="Pfam" id="PF12697">
    <property type="entry name" value="Abhydrolase_6"/>
    <property type="match status" value="1"/>
</dbReference>
<dbReference type="GO" id="GO:0016787">
    <property type="term" value="F:hydrolase activity"/>
    <property type="evidence" value="ECO:0007669"/>
    <property type="project" value="UniProtKB-KW"/>
</dbReference>
<dbReference type="Gene3D" id="3.40.50.1820">
    <property type="entry name" value="alpha/beta hydrolase"/>
    <property type="match status" value="1"/>
</dbReference>
<dbReference type="EMBL" id="CP119316">
    <property type="protein sequence ID" value="WEK46498.1"/>
    <property type="molecule type" value="Genomic_DNA"/>
</dbReference>
<accession>A0AAJ5X4U7</accession>
<dbReference type="InterPro" id="IPR000073">
    <property type="entry name" value="AB_hydrolase_1"/>
</dbReference>
<dbReference type="Proteomes" id="UP001218362">
    <property type="component" value="Chromosome"/>
</dbReference>
<dbReference type="SUPFAM" id="SSF53474">
    <property type="entry name" value="alpha/beta-Hydrolases"/>
    <property type="match status" value="1"/>
</dbReference>
<evidence type="ECO:0000313" key="2">
    <source>
        <dbReference type="EMBL" id="WEK46498.1"/>
    </source>
</evidence>
<feature type="domain" description="AB hydrolase-1" evidence="1">
    <location>
        <begin position="8"/>
        <end position="226"/>
    </location>
</feature>
<dbReference type="PANTHER" id="PTHR43194">
    <property type="entry name" value="HYDROLASE ALPHA/BETA FOLD FAMILY"/>
    <property type="match status" value="1"/>
</dbReference>
<name>A0AAJ5X4U7_9SPHN</name>
<evidence type="ECO:0000313" key="3">
    <source>
        <dbReference type="Proteomes" id="UP001218362"/>
    </source>
</evidence>
<sequence length="240" mass="26561">MGQAIQHLILVPGSLCDERVWQNQARDLADVAQITVPHLHGHDSLVSMAEAILANAPERFALAGFSMGGRVALEMLRRAPERITRLALVDSSIHPIAEGEAERREPQIDMTYQEGMAAFADWWNPRIVHASRRDDAEYMGLLRSMAESFTPAEYEQEVRALLNRPDPRDVLAMIAVPTLVLFGDEDMLSTPDRNRSIAAAIPGARLVPVEGTGHFPMLEKPDEVTAALREWLLLPLTGEG</sequence>
<proteinExistence type="predicted"/>
<dbReference type="PANTHER" id="PTHR43194:SF2">
    <property type="entry name" value="PEROXISOMAL MEMBRANE PROTEIN LPX1"/>
    <property type="match status" value="1"/>
</dbReference>
<dbReference type="InterPro" id="IPR050228">
    <property type="entry name" value="Carboxylesterase_BioH"/>
</dbReference>
<dbReference type="InterPro" id="IPR000639">
    <property type="entry name" value="Epox_hydrolase-like"/>
</dbReference>
<keyword evidence="2" id="KW-0378">Hydrolase</keyword>
<protein>
    <submittedName>
        <fullName evidence="2">Alpha/beta fold hydrolase</fullName>
    </submittedName>
</protein>
<organism evidence="2 3">
    <name type="scientific">Candidatus Andeanibacterium colombiense</name>
    <dbReference type="NCBI Taxonomy" id="3121345"/>
    <lineage>
        <taxon>Bacteria</taxon>
        <taxon>Pseudomonadati</taxon>
        <taxon>Pseudomonadota</taxon>
        <taxon>Alphaproteobacteria</taxon>
        <taxon>Sphingomonadales</taxon>
        <taxon>Sphingomonadaceae</taxon>
        <taxon>Candidatus Andeanibacterium</taxon>
    </lineage>
</organism>